<evidence type="ECO:0000313" key="2">
    <source>
        <dbReference type="EMBL" id="KRM18961.1"/>
    </source>
</evidence>
<accession>A0A0R1WMS7</accession>
<dbReference type="STRING" id="1423755.FC40_GL000750"/>
<reference evidence="2 3" key="1">
    <citation type="journal article" date="2015" name="Genome Announc.">
        <title>Expanding the biotechnology potential of lactobacilli through comparative genomics of 213 strains and associated genera.</title>
        <authorList>
            <person name="Sun Z."/>
            <person name="Harris H.M."/>
            <person name="McCann A."/>
            <person name="Guo C."/>
            <person name="Argimon S."/>
            <person name="Zhang W."/>
            <person name="Yang X."/>
            <person name="Jeffery I.B."/>
            <person name="Cooney J.C."/>
            <person name="Kagawa T.F."/>
            <person name="Liu W."/>
            <person name="Song Y."/>
            <person name="Salvetti E."/>
            <person name="Wrobel A."/>
            <person name="Rasinkangas P."/>
            <person name="Parkhill J."/>
            <person name="Rea M.C."/>
            <person name="O'Sullivan O."/>
            <person name="Ritari J."/>
            <person name="Douillard F.P."/>
            <person name="Paul Ross R."/>
            <person name="Yang R."/>
            <person name="Briner A.E."/>
            <person name="Felis G.E."/>
            <person name="de Vos W.M."/>
            <person name="Barrangou R."/>
            <person name="Klaenhammer T.R."/>
            <person name="Caufield P.W."/>
            <person name="Cui Y."/>
            <person name="Zhang H."/>
            <person name="O'Toole P.W."/>
        </authorList>
    </citation>
    <scope>NUCLEOTIDE SEQUENCE [LARGE SCALE GENOMIC DNA]</scope>
    <source>
        <strain evidence="2 3">DSM 18933</strain>
    </source>
</reference>
<protein>
    <recommendedName>
        <fullName evidence="1">Helicase Helix-turn-helix domain-containing protein</fullName>
    </recommendedName>
</protein>
<dbReference type="EMBL" id="AZGD01000090">
    <property type="protein sequence ID" value="KRM18961.1"/>
    <property type="molecule type" value="Genomic_DNA"/>
</dbReference>
<dbReference type="Pfam" id="PF14493">
    <property type="entry name" value="HTH_40"/>
    <property type="match status" value="1"/>
</dbReference>
<dbReference type="Proteomes" id="UP000051054">
    <property type="component" value="Unassembled WGS sequence"/>
</dbReference>
<name>A0A0R1WMS7_9LACO</name>
<gene>
    <name evidence="2" type="ORF">FC40_GL000750</name>
</gene>
<dbReference type="eggNOG" id="COG4955">
    <property type="taxonomic scope" value="Bacteria"/>
</dbReference>
<proteinExistence type="predicted"/>
<organism evidence="2 3">
    <name type="scientific">Ligilactobacillus hayakitensis DSM 18933 = JCM 14209</name>
    <dbReference type="NCBI Taxonomy" id="1423755"/>
    <lineage>
        <taxon>Bacteria</taxon>
        <taxon>Bacillati</taxon>
        <taxon>Bacillota</taxon>
        <taxon>Bacilli</taxon>
        <taxon>Lactobacillales</taxon>
        <taxon>Lactobacillaceae</taxon>
        <taxon>Ligilactobacillus</taxon>
    </lineage>
</organism>
<evidence type="ECO:0000313" key="3">
    <source>
        <dbReference type="Proteomes" id="UP000051054"/>
    </source>
</evidence>
<sequence>MIPDLLLNFFKKEESRRPAVIKYILKNKLTSSNIYWGLKYQILDYRGVFLTMDEKWFDFQIEKFIQEGILEGDKKQGLVLTDLGEKKVKSYSKKHYKLRKPGLFIKYRVNLLNDLMLLLFQILSELKYQNKKYYVVSDNLEAQYYIKYWIKKFYSKKAVEFLKKFLIDFLEKYPEKEASIFMAGFVGNDFYGFTNSQIKSKFNVTDQDIYLVRRDILLNLAEELLNSNTDFAKLINVTLSNQIIPESALETLNYLKSGKKIDEICKLRKLKRSTVEEHTVLLACLDEKFDFNIVISSDEIKWLQAIFLDVDVSKVSYAQLKEKISDFPFYKFRIYQIWSFKNNE</sequence>
<evidence type="ECO:0000259" key="1">
    <source>
        <dbReference type="Pfam" id="PF14493"/>
    </source>
</evidence>
<dbReference type="PATRIC" id="fig|1423755.3.peg.803"/>
<dbReference type="AlphaFoldDB" id="A0A0R1WMS7"/>
<dbReference type="InterPro" id="IPR029491">
    <property type="entry name" value="Helicase_HTH"/>
</dbReference>
<feature type="domain" description="Helicase Helix-turn-helix" evidence="1">
    <location>
        <begin position="247"/>
        <end position="335"/>
    </location>
</feature>
<keyword evidence="3" id="KW-1185">Reference proteome</keyword>
<comment type="caution">
    <text evidence="2">The sequence shown here is derived from an EMBL/GenBank/DDBJ whole genome shotgun (WGS) entry which is preliminary data.</text>
</comment>